<evidence type="ECO:0000313" key="3">
    <source>
        <dbReference type="EMBL" id="MBG6063750.1"/>
    </source>
</evidence>
<keyword evidence="2" id="KW-0472">Membrane</keyword>
<comment type="caution">
    <text evidence="3">The sequence shown here is derived from an EMBL/GenBank/DDBJ whole genome shotgun (WGS) entry which is preliminary data.</text>
</comment>
<gene>
    <name evidence="3" type="ORF">IW248_000037</name>
</gene>
<dbReference type="RefSeq" id="WP_196925144.1">
    <property type="nucleotide sequence ID" value="NZ_JADOTX010000001.1"/>
</dbReference>
<feature type="transmembrane region" description="Helical" evidence="2">
    <location>
        <begin position="16"/>
        <end position="39"/>
    </location>
</feature>
<keyword evidence="4" id="KW-1185">Reference proteome</keyword>
<keyword evidence="2" id="KW-0812">Transmembrane</keyword>
<accession>A0ABS0JAJ3</accession>
<evidence type="ECO:0000256" key="2">
    <source>
        <dbReference type="SAM" id="Phobius"/>
    </source>
</evidence>
<evidence type="ECO:0000256" key="1">
    <source>
        <dbReference type="SAM" id="MobiDB-lite"/>
    </source>
</evidence>
<organism evidence="3 4">
    <name type="scientific">Micromonospora ureilytica</name>
    <dbReference type="NCBI Taxonomy" id="709868"/>
    <lineage>
        <taxon>Bacteria</taxon>
        <taxon>Bacillati</taxon>
        <taxon>Actinomycetota</taxon>
        <taxon>Actinomycetes</taxon>
        <taxon>Micromonosporales</taxon>
        <taxon>Micromonosporaceae</taxon>
        <taxon>Micromonospora</taxon>
    </lineage>
</organism>
<proteinExistence type="predicted"/>
<protein>
    <submittedName>
        <fullName evidence="3">Uncharacterized protein</fullName>
    </submittedName>
</protein>
<dbReference type="Proteomes" id="UP000614915">
    <property type="component" value="Unassembled WGS sequence"/>
</dbReference>
<evidence type="ECO:0000313" key="4">
    <source>
        <dbReference type="Proteomes" id="UP000614915"/>
    </source>
</evidence>
<feature type="region of interest" description="Disordered" evidence="1">
    <location>
        <begin position="284"/>
        <end position="311"/>
    </location>
</feature>
<reference evidence="3 4" key="1">
    <citation type="submission" date="2020-11" db="EMBL/GenBank/DDBJ databases">
        <title>Sequencing the genomes of 1000 actinobacteria strains.</title>
        <authorList>
            <person name="Klenk H.-P."/>
        </authorList>
    </citation>
    <scope>NUCLEOTIDE SEQUENCE [LARGE SCALE GENOMIC DNA]</scope>
    <source>
        <strain evidence="3 4">DSM 101692</strain>
    </source>
</reference>
<keyword evidence="2" id="KW-1133">Transmembrane helix</keyword>
<dbReference type="EMBL" id="JADOTX010000001">
    <property type="protein sequence ID" value="MBG6063750.1"/>
    <property type="molecule type" value="Genomic_DNA"/>
</dbReference>
<name>A0ABS0JAJ3_9ACTN</name>
<sequence length="311" mass="33507">MTADNTRRGGRRWGRYLAGVVGVLSVAGLGAMTNIGTNLPLPDWEWLSKPIVVWSLAGVLIIVICIAAIIDIRSGDDEGDGSGQQRVVDQVDAGQVVINSPTGPVFTGPVHAQSAPHADLTQIDLPRQAGRAAEAFAASVVAGGRVGLVVTRFMSDPSGIQWEEIYNQVRKGATTTEITVQDARDAPSARVDILIIVHEARLVFISQSPLRTTMSRARTALREQPSMSIGIYLVGPECEPAKEQVNHWLDLDSPMASVYITGVESAAGLPDEMARLLQVVIDRDPRRSRPSNQADDFDGPGELYDARMGDY</sequence>
<feature type="transmembrane region" description="Helical" evidence="2">
    <location>
        <begin position="51"/>
        <end position="70"/>
    </location>
</feature>